<evidence type="ECO:0000313" key="2">
    <source>
        <dbReference type="EMBL" id="MEJ2869896.1"/>
    </source>
</evidence>
<organism evidence="2 3">
    <name type="scientific">Actinomycetospora aurantiaca</name>
    <dbReference type="NCBI Taxonomy" id="3129233"/>
    <lineage>
        <taxon>Bacteria</taxon>
        <taxon>Bacillati</taxon>
        <taxon>Actinomycetota</taxon>
        <taxon>Actinomycetes</taxon>
        <taxon>Pseudonocardiales</taxon>
        <taxon>Pseudonocardiaceae</taxon>
        <taxon>Actinomycetospora</taxon>
    </lineage>
</organism>
<dbReference type="RefSeq" id="WP_337696471.1">
    <property type="nucleotide sequence ID" value="NZ_JBBEGN010000009.1"/>
</dbReference>
<sequence>MSTAPTPEPTDLTASQRQVLDDLAAHENASDPGYVLRMNAPVGREDAPAGDSAPGVVEGAVARGRRRDRMVQGAVFGVVVALLLPVAWTVALVLTLALVVGPTYLVVKALRDGGLQGPSSRPDPPADPDRA</sequence>
<name>A0ABU8MRG4_9PSEU</name>
<reference evidence="2 3" key="1">
    <citation type="submission" date="2024-03" db="EMBL/GenBank/DDBJ databases">
        <title>Actinomycetospora sp. OC33-EN08, a novel actinomycete isolated from wild orchid (Aerides multiflora).</title>
        <authorList>
            <person name="Suriyachadkun C."/>
        </authorList>
    </citation>
    <scope>NUCLEOTIDE SEQUENCE [LARGE SCALE GENOMIC DNA]</scope>
    <source>
        <strain evidence="2 3">OC33-EN08</strain>
    </source>
</reference>
<comment type="caution">
    <text evidence="2">The sequence shown here is derived from an EMBL/GenBank/DDBJ whole genome shotgun (WGS) entry which is preliminary data.</text>
</comment>
<keyword evidence="3" id="KW-1185">Reference proteome</keyword>
<accession>A0ABU8MRG4</accession>
<proteinExistence type="predicted"/>
<evidence type="ECO:0000256" key="1">
    <source>
        <dbReference type="SAM" id="Phobius"/>
    </source>
</evidence>
<keyword evidence="1" id="KW-1133">Transmembrane helix</keyword>
<evidence type="ECO:0000313" key="3">
    <source>
        <dbReference type="Proteomes" id="UP001385809"/>
    </source>
</evidence>
<dbReference type="Proteomes" id="UP001385809">
    <property type="component" value="Unassembled WGS sequence"/>
</dbReference>
<keyword evidence="1" id="KW-0472">Membrane</keyword>
<evidence type="ECO:0008006" key="4">
    <source>
        <dbReference type="Google" id="ProtNLM"/>
    </source>
</evidence>
<keyword evidence="1" id="KW-0812">Transmembrane</keyword>
<dbReference type="EMBL" id="JBBEGN010000009">
    <property type="protein sequence ID" value="MEJ2869896.1"/>
    <property type="molecule type" value="Genomic_DNA"/>
</dbReference>
<protein>
    <recommendedName>
        <fullName evidence="4">DUF3040 domain-containing protein</fullName>
    </recommendedName>
</protein>
<gene>
    <name evidence="2" type="ORF">WCD74_19160</name>
</gene>
<feature type="transmembrane region" description="Helical" evidence="1">
    <location>
        <begin position="73"/>
        <end position="100"/>
    </location>
</feature>